<accession>A0A167XBR8</accession>
<dbReference type="Gene3D" id="1.10.510.10">
    <property type="entry name" value="Transferase(Phosphotransferase) domain 1"/>
    <property type="match status" value="1"/>
</dbReference>
<dbReference type="EMBL" id="KV417764">
    <property type="protein sequence ID" value="KZP07043.1"/>
    <property type="molecule type" value="Genomic_DNA"/>
</dbReference>
<dbReference type="GO" id="GO:0004674">
    <property type="term" value="F:protein serine/threonine kinase activity"/>
    <property type="evidence" value="ECO:0007669"/>
    <property type="project" value="TreeGrafter"/>
</dbReference>
<evidence type="ECO:0000313" key="2">
    <source>
        <dbReference type="EMBL" id="KZP07043.1"/>
    </source>
</evidence>
<evidence type="ECO:0000259" key="1">
    <source>
        <dbReference type="PROSITE" id="PS50011"/>
    </source>
</evidence>
<dbReference type="InterPro" id="IPR051681">
    <property type="entry name" value="Ser/Thr_Kinases-Pseudokinases"/>
</dbReference>
<dbReference type="GO" id="GO:0005524">
    <property type="term" value="F:ATP binding"/>
    <property type="evidence" value="ECO:0007669"/>
    <property type="project" value="InterPro"/>
</dbReference>
<dbReference type="Pfam" id="PF00069">
    <property type="entry name" value="Pkinase"/>
    <property type="match status" value="1"/>
</dbReference>
<name>A0A167XBR8_9AGAM</name>
<dbReference type="PROSITE" id="PS50011">
    <property type="entry name" value="PROTEIN_KINASE_DOM"/>
    <property type="match status" value="1"/>
</dbReference>
<feature type="domain" description="Protein kinase" evidence="1">
    <location>
        <begin position="42"/>
        <end position="313"/>
    </location>
</feature>
<dbReference type="PANTHER" id="PTHR44329:SF261">
    <property type="entry name" value="ZINC FINGER CONTAINING PROTEIN KINASE-RELATED"/>
    <property type="match status" value="1"/>
</dbReference>
<dbReference type="AlphaFoldDB" id="A0A167XBR8"/>
<sequence length="326" mass="36341">MGHCISIPNLMARRVSPSPELRPSMQQAICYSISVPPLQIQLLGKDRLHSGSKADIYVVMSQAPNVLHGTLLAVKIIRDKTCMLSVRLSEESILQAYASRGRRHSHPNVDVILLASRKTDQSPYIVSRYYSRGSFLVDLKTRSRPDQQRLAMIKGLVNGLHYIHGQGIVHGHICEANLLCDDNGGVVICDAEFDDTFGLFASSCEVQAAMHRSYRHMPHERLISDDDAPLLPASKAADIYAIAVCITQMWTLDIPFARKNKFEVMIILRKLRNLEIEIERPASVPAIVWDNISDCFAVDPQDRPTAGELAERFEGCGVPSERKVGE</sequence>
<protein>
    <submittedName>
        <fullName evidence="2">Kinase-like protein</fullName>
    </submittedName>
</protein>
<dbReference type="InterPro" id="IPR011009">
    <property type="entry name" value="Kinase-like_dom_sf"/>
</dbReference>
<reference evidence="2" key="1">
    <citation type="journal article" date="2016" name="Mol. Biol. Evol.">
        <title>Comparative Genomics of Early-Diverging Mushroom-Forming Fungi Provides Insights into the Origins of Lignocellulose Decay Capabilities.</title>
        <authorList>
            <person name="Nagy L.G."/>
            <person name="Riley R."/>
            <person name="Tritt A."/>
            <person name="Adam C."/>
            <person name="Daum C."/>
            <person name="Floudas D."/>
            <person name="Sun H."/>
            <person name="Yadav J.S."/>
            <person name="Pangilinan J."/>
            <person name="Larsson K.H."/>
            <person name="Matsuura K."/>
            <person name="Barry K."/>
            <person name="Labutti K."/>
            <person name="Kuo R."/>
            <person name="Ohm R.A."/>
            <person name="Bhattacharya S.S."/>
            <person name="Shirouzu T."/>
            <person name="Yoshinaga Y."/>
            <person name="Martin F.M."/>
            <person name="Grigoriev I.V."/>
            <person name="Hibbett D.S."/>
        </authorList>
    </citation>
    <scope>NUCLEOTIDE SEQUENCE [LARGE SCALE GENOMIC DNA]</scope>
    <source>
        <strain evidence="2">CBS 109695</strain>
    </source>
</reference>
<dbReference type="InterPro" id="IPR000719">
    <property type="entry name" value="Prot_kinase_dom"/>
</dbReference>
<dbReference type="PANTHER" id="PTHR44329">
    <property type="entry name" value="SERINE/THREONINE-PROTEIN KINASE TNNI3K-RELATED"/>
    <property type="match status" value="1"/>
</dbReference>
<dbReference type="STRING" id="436010.A0A167XBR8"/>
<organism evidence="2">
    <name type="scientific">Athelia psychrophila</name>
    <dbReference type="NCBI Taxonomy" id="1759441"/>
    <lineage>
        <taxon>Eukaryota</taxon>
        <taxon>Fungi</taxon>
        <taxon>Dikarya</taxon>
        <taxon>Basidiomycota</taxon>
        <taxon>Agaricomycotina</taxon>
        <taxon>Agaricomycetes</taxon>
        <taxon>Agaricomycetidae</taxon>
        <taxon>Atheliales</taxon>
        <taxon>Atheliaceae</taxon>
        <taxon>Athelia</taxon>
    </lineage>
</organism>
<gene>
    <name evidence="2" type="ORF">FIBSPDRAFT_296179</name>
</gene>
<proteinExistence type="predicted"/>
<dbReference type="SUPFAM" id="SSF56112">
    <property type="entry name" value="Protein kinase-like (PK-like)"/>
    <property type="match status" value="1"/>
</dbReference>
<dbReference type="OrthoDB" id="6226411at2759"/>